<comment type="caution">
    <text evidence="1">The sequence shown here is derived from an EMBL/GenBank/DDBJ whole genome shotgun (WGS) entry which is preliminary data.</text>
</comment>
<keyword evidence="2" id="KW-1185">Reference proteome</keyword>
<dbReference type="Proteomes" id="UP000265520">
    <property type="component" value="Unassembled WGS sequence"/>
</dbReference>
<accession>A0A392TC73</accession>
<dbReference type="AlphaFoldDB" id="A0A392TC73"/>
<evidence type="ECO:0000313" key="1">
    <source>
        <dbReference type="EMBL" id="MCI58492.1"/>
    </source>
</evidence>
<feature type="non-terminal residue" evidence="1">
    <location>
        <position position="1"/>
    </location>
</feature>
<reference evidence="1 2" key="1">
    <citation type="journal article" date="2018" name="Front. Plant Sci.">
        <title>Red Clover (Trifolium pratense) and Zigzag Clover (T. medium) - A Picture of Genomic Similarities and Differences.</title>
        <authorList>
            <person name="Dluhosova J."/>
            <person name="Istvanek J."/>
            <person name="Nedelnik J."/>
            <person name="Repkova J."/>
        </authorList>
    </citation>
    <scope>NUCLEOTIDE SEQUENCE [LARGE SCALE GENOMIC DNA]</scope>
    <source>
        <strain evidence="2">cv. 10/8</strain>
        <tissue evidence="1">Leaf</tissue>
    </source>
</reference>
<proteinExistence type="predicted"/>
<protein>
    <submittedName>
        <fullName evidence="1">Uncharacterized protein</fullName>
    </submittedName>
</protein>
<dbReference type="EMBL" id="LXQA010546933">
    <property type="protein sequence ID" value="MCI58492.1"/>
    <property type="molecule type" value="Genomic_DNA"/>
</dbReference>
<sequence length="41" mass="4705">RRSSPRFEPKTPQYVWFQSFEFERLHPLTQGPGSATVLGGL</sequence>
<evidence type="ECO:0000313" key="2">
    <source>
        <dbReference type="Proteomes" id="UP000265520"/>
    </source>
</evidence>
<name>A0A392TC73_9FABA</name>
<organism evidence="1 2">
    <name type="scientific">Trifolium medium</name>
    <dbReference type="NCBI Taxonomy" id="97028"/>
    <lineage>
        <taxon>Eukaryota</taxon>
        <taxon>Viridiplantae</taxon>
        <taxon>Streptophyta</taxon>
        <taxon>Embryophyta</taxon>
        <taxon>Tracheophyta</taxon>
        <taxon>Spermatophyta</taxon>
        <taxon>Magnoliopsida</taxon>
        <taxon>eudicotyledons</taxon>
        <taxon>Gunneridae</taxon>
        <taxon>Pentapetalae</taxon>
        <taxon>rosids</taxon>
        <taxon>fabids</taxon>
        <taxon>Fabales</taxon>
        <taxon>Fabaceae</taxon>
        <taxon>Papilionoideae</taxon>
        <taxon>50 kb inversion clade</taxon>
        <taxon>NPAAA clade</taxon>
        <taxon>Hologalegina</taxon>
        <taxon>IRL clade</taxon>
        <taxon>Trifolieae</taxon>
        <taxon>Trifolium</taxon>
    </lineage>
</organism>